<name>A0A1X1Y7A7_9MYCO</name>
<feature type="transmembrane region" description="Helical" evidence="1">
    <location>
        <begin position="37"/>
        <end position="58"/>
    </location>
</feature>
<dbReference type="OrthoDB" id="4762660at2"/>
<dbReference type="AlphaFoldDB" id="A0A1X1Y7A7"/>
<dbReference type="Proteomes" id="UP000193866">
    <property type="component" value="Unassembled WGS sequence"/>
</dbReference>
<feature type="transmembrane region" description="Helical" evidence="1">
    <location>
        <begin position="110"/>
        <end position="130"/>
    </location>
</feature>
<organism evidence="2 3">
    <name type="scientific">Mycolicibacter longobardus</name>
    <dbReference type="NCBI Taxonomy" id="1108812"/>
    <lineage>
        <taxon>Bacteria</taxon>
        <taxon>Bacillati</taxon>
        <taxon>Actinomycetota</taxon>
        <taxon>Actinomycetes</taxon>
        <taxon>Mycobacteriales</taxon>
        <taxon>Mycobacteriaceae</taxon>
        <taxon>Mycolicibacter</taxon>
    </lineage>
</organism>
<feature type="transmembrane region" description="Helical" evidence="1">
    <location>
        <begin position="84"/>
        <end position="104"/>
    </location>
</feature>
<evidence type="ECO:0000256" key="1">
    <source>
        <dbReference type="SAM" id="Phobius"/>
    </source>
</evidence>
<evidence type="ECO:0000313" key="2">
    <source>
        <dbReference type="EMBL" id="ORW06958.1"/>
    </source>
</evidence>
<dbReference type="EMBL" id="LQPG01000055">
    <property type="protein sequence ID" value="ORW06958.1"/>
    <property type="molecule type" value="Genomic_DNA"/>
</dbReference>
<keyword evidence="3" id="KW-1185">Reference proteome</keyword>
<proteinExistence type="predicted"/>
<comment type="caution">
    <text evidence="2">The sequence shown here is derived from an EMBL/GenBank/DDBJ whole genome shotgun (WGS) entry which is preliminary data.</text>
</comment>
<sequence>MTILSDRAPTAPPIFADVLPGARASSPPEALPREWTWINWALSLLTAPAAALLMAFALSRVAGTAFCNSDGCPGVRVNGSLFDLLYHGAAGVAALTLFLAFFFATRRCGILVWLGGWILLMADLVVLLSVF</sequence>
<keyword evidence="1" id="KW-0472">Membrane</keyword>
<dbReference type="STRING" id="1108812.AWC16_22160"/>
<evidence type="ECO:0000313" key="3">
    <source>
        <dbReference type="Proteomes" id="UP000193866"/>
    </source>
</evidence>
<gene>
    <name evidence="2" type="ORF">AWC16_22160</name>
</gene>
<keyword evidence="1" id="KW-1133">Transmembrane helix</keyword>
<accession>A0A1X1Y7A7</accession>
<reference evidence="2 3" key="1">
    <citation type="submission" date="2016-01" db="EMBL/GenBank/DDBJ databases">
        <title>The new phylogeny of the genus Mycobacterium.</title>
        <authorList>
            <person name="Tarcisio F."/>
            <person name="Conor M."/>
            <person name="Antonella G."/>
            <person name="Elisabetta G."/>
            <person name="Giulia F.S."/>
            <person name="Sara T."/>
            <person name="Anna F."/>
            <person name="Clotilde B."/>
            <person name="Roberto B."/>
            <person name="Veronica D.S."/>
            <person name="Fabio R."/>
            <person name="Monica P."/>
            <person name="Olivier J."/>
            <person name="Enrico T."/>
            <person name="Nicola S."/>
        </authorList>
    </citation>
    <scope>NUCLEOTIDE SEQUENCE [LARGE SCALE GENOMIC DNA]</scope>
    <source>
        <strain evidence="2 3">DSM 45394</strain>
    </source>
</reference>
<dbReference type="RefSeq" id="WP_085266739.1">
    <property type="nucleotide sequence ID" value="NZ_JACKVG010000012.1"/>
</dbReference>
<protein>
    <submittedName>
        <fullName evidence="2">Uncharacterized protein</fullName>
    </submittedName>
</protein>
<keyword evidence="1" id="KW-0812">Transmembrane</keyword>